<keyword evidence="1" id="KW-1133">Transmembrane helix</keyword>
<accession>A0A4S8P6B5</accession>
<sequence>MLETKHWYQSKTVWGALIAMAAPLARYVGLDLPLAEQAELADLLTVLAGTFGALLALYGRLTATKGVSG</sequence>
<proteinExistence type="predicted"/>
<keyword evidence="1" id="KW-0472">Membrane</keyword>
<reference evidence="2 3" key="1">
    <citation type="submission" date="2019-04" db="EMBL/GenBank/DDBJ databases">
        <title>Genome sequence of strain shin9-1.</title>
        <authorList>
            <person name="Gao J."/>
            <person name="Sun J."/>
        </authorList>
    </citation>
    <scope>NUCLEOTIDE SEQUENCE [LARGE SCALE GENOMIC DNA]</scope>
    <source>
        <strain evidence="3">shin9-1</strain>
    </source>
</reference>
<evidence type="ECO:0000313" key="2">
    <source>
        <dbReference type="EMBL" id="THV25807.1"/>
    </source>
</evidence>
<protein>
    <recommendedName>
        <fullName evidence="4">Holin</fullName>
    </recommendedName>
</protein>
<evidence type="ECO:0000256" key="1">
    <source>
        <dbReference type="SAM" id="Phobius"/>
    </source>
</evidence>
<dbReference type="EMBL" id="STGV01000001">
    <property type="protein sequence ID" value="THV25807.1"/>
    <property type="molecule type" value="Genomic_DNA"/>
</dbReference>
<comment type="caution">
    <text evidence="2">The sequence shown here is derived from an EMBL/GenBank/DDBJ whole genome shotgun (WGS) entry which is preliminary data.</text>
</comment>
<dbReference type="AlphaFoldDB" id="A0A4S8P6B5"/>
<keyword evidence="1" id="KW-0812">Transmembrane</keyword>
<feature type="transmembrane region" description="Helical" evidence="1">
    <location>
        <begin position="40"/>
        <end position="58"/>
    </location>
</feature>
<dbReference type="RefSeq" id="WP_136597642.1">
    <property type="nucleotide sequence ID" value="NZ_STGV01000001.1"/>
</dbReference>
<dbReference type="OrthoDB" id="7508901at2"/>
<evidence type="ECO:0008006" key="4">
    <source>
        <dbReference type="Google" id="ProtNLM"/>
    </source>
</evidence>
<feature type="transmembrane region" description="Helical" evidence="1">
    <location>
        <begin position="12"/>
        <end position="28"/>
    </location>
</feature>
<dbReference type="Proteomes" id="UP000308828">
    <property type="component" value="Unassembled WGS sequence"/>
</dbReference>
<organism evidence="2 3">
    <name type="scientific">Peteryoungia ipomoeae</name>
    <dbReference type="NCBI Taxonomy" id="1210932"/>
    <lineage>
        <taxon>Bacteria</taxon>
        <taxon>Pseudomonadati</taxon>
        <taxon>Pseudomonadota</taxon>
        <taxon>Alphaproteobacteria</taxon>
        <taxon>Hyphomicrobiales</taxon>
        <taxon>Rhizobiaceae</taxon>
        <taxon>Peteryoungia</taxon>
    </lineage>
</organism>
<name>A0A4S8P6B5_9HYPH</name>
<evidence type="ECO:0000313" key="3">
    <source>
        <dbReference type="Proteomes" id="UP000308828"/>
    </source>
</evidence>
<gene>
    <name evidence="2" type="ORF">FAA97_06405</name>
</gene>
<keyword evidence="3" id="KW-1185">Reference proteome</keyword>